<dbReference type="RefSeq" id="WP_273739845.1">
    <property type="nucleotide sequence ID" value="NZ_JAQIVI010000302.1"/>
</dbReference>
<sequence length="350" mass="36477">MSQRIQRRRLLQLSGATLAATAAGCLGGDSGNGNGNGNGNGENTAGTPAYAEWVATVDGEVSVSYVDMVALNDLDSEEDDSSDESGNLEDIEDPMIGVPLSGMFVAMLTAGFGLAGPRLSDLIAFDEEQTNEDAFESSIDDLLITNETIVMTGDVVTDEIDSTVTAATADGSFEVQFEQTSDVSGYAIYEPAGDGQQETALGVSGNAIIQSESKADVERVIETKQGDGTRAVDEFETFDRLLTTGGNGHVVLGGYSPDGFDLENEQSSDGSGQDIQFEEFEDANGVVGSLTISDSESTADMGIDFDDVDDGKRDELESVLGSLGSDVSVDVDGGFVSASATYSDDALEDV</sequence>
<evidence type="ECO:0000313" key="2">
    <source>
        <dbReference type="EMBL" id="MFC6766901.1"/>
    </source>
</evidence>
<organism evidence="2 3">
    <name type="scientific">Natrinema soli</name>
    <dbReference type="NCBI Taxonomy" id="1930624"/>
    <lineage>
        <taxon>Archaea</taxon>
        <taxon>Methanobacteriati</taxon>
        <taxon>Methanobacteriota</taxon>
        <taxon>Stenosarchaea group</taxon>
        <taxon>Halobacteria</taxon>
        <taxon>Halobacteriales</taxon>
        <taxon>Natrialbaceae</taxon>
        <taxon>Natrinema</taxon>
    </lineage>
</organism>
<gene>
    <name evidence="2" type="ORF">ACFQE6_18550</name>
</gene>
<evidence type="ECO:0000256" key="1">
    <source>
        <dbReference type="SAM" id="MobiDB-lite"/>
    </source>
</evidence>
<dbReference type="Proteomes" id="UP001596383">
    <property type="component" value="Unassembled WGS sequence"/>
</dbReference>
<proteinExistence type="predicted"/>
<dbReference type="InterPro" id="IPR006311">
    <property type="entry name" value="TAT_signal"/>
</dbReference>
<comment type="caution">
    <text evidence="2">The sequence shown here is derived from an EMBL/GenBank/DDBJ whole genome shotgun (WGS) entry which is preliminary data.</text>
</comment>
<dbReference type="PROSITE" id="PS51257">
    <property type="entry name" value="PROKAR_LIPOPROTEIN"/>
    <property type="match status" value="1"/>
</dbReference>
<accession>A0ABD5SUI0</accession>
<reference evidence="2 3" key="1">
    <citation type="journal article" date="2019" name="Int. J. Syst. Evol. Microbiol.">
        <title>The Global Catalogue of Microorganisms (GCM) 10K type strain sequencing project: providing services to taxonomists for standard genome sequencing and annotation.</title>
        <authorList>
            <consortium name="The Broad Institute Genomics Platform"/>
            <consortium name="The Broad Institute Genome Sequencing Center for Infectious Disease"/>
            <person name="Wu L."/>
            <person name="Ma J."/>
        </authorList>
    </citation>
    <scope>NUCLEOTIDE SEQUENCE [LARGE SCALE GENOMIC DNA]</scope>
    <source>
        <strain evidence="2 3">LMG 29247</strain>
    </source>
</reference>
<name>A0ABD5SUI0_9EURY</name>
<dbReference type="PROSITE" id="PS51318">
    <property type="entry name" value="TAT"/>
    <property type="match status" value="1"/>
</dbReference>
<protein>
    <submittedName>
        <fullName evidence="2">Uncharacterized protein</fullName>
    </submittedName>
</protein>
<feature type="region of interest" description="Disordered" evidence="1">
    <location>
        <begin position="74"/>
        <end position="93"/>
    </location>
</feature>
<dbReference type="EMBL" id="JBHSWV010000302">
    <property type="protein sequence ID" value="MFC6766901.1"/>
    <property type="molecule type" value="Genomic_DNA"/>
</dbReference>
<dbReference type="AlphaFoldDB" id="A0ABD5SUI0"/>
<evidence type="ECO:0000313" key="3">
    <source>
        <dbReference type="Proteomes" id="UP001596383"/>
    </source>
</evidence>
<keyword evidence="3" id="KW-1185">Reference proteome</keyword>